<gene>
    <name evidence="1" type="ORF">A5821_003019</name>
</gene>
<evidence type="ECO:0000313" key="1">
    <source>
        <dbReference type="EMBL" id="WYK01882.1"/>
    </source>
</evidence>
<reference evidence="1" key="1">
    <citation type="submission" date="2017-05" db="EMBL/GenBank/DDBJ databases">
        <authorList>
            <consortium name="The Broad Institute Genomics Platform"/>
            <consortium name="The Broad Institute Genomic Center for Infectious Diseases"/>
            <person name="Earl A."/>
            <person name="Manson A."/>
            <person name="Schwartman J."/>
            <person name="Gilmore M."/>
            <person name="Abouelleil A."/>
            <person name="Cao P."/>
            <person name="Chapman S."/>
            <person name="Cusick C."/>
            <person name="Shea T."/>
            <person name="Young S."/>
            <person name="Neafsey D."/>
            <person name="Nusbaum C."/>
            <person name="Birren B."/>
        </authorList>
    </citation>
    <scope>NUCLEOTIDE SEQUENCE</scope>
    <source>
        <strain evidence="1">7F3_DIV0205</strain>
    </source>
</reference>
<keyword evidence="2" id="KW-1185">Reference proteome</keyword>
<sequence length="60" mass="6849">MKKWAKDNPDIFYNYRNGNDAIGGLRVTDREFAIIIDMEKTKGWLIDGATLTISLAMNNK</sequence>
<protein>
    <submittedName>
        <fullName evidence="1">Uncharacterized protein</fullName>
    </submittedName>
</protein>
<name>A0AAQ3WC25_9ENTE</name>
<proteinExistence type="predicted"/>
<accession>A0AAQ3WC25</accession>
<dbReference type="RefSeq" id="WP_086315532.1">
    <property type="nucleotide sequence ID" value="NZ_CP147244.1"/>
</dbReference>
<evidence type="ECO:0000313" key="2">
    <source>
        <dbReference type="Proteomes" id="UP000194948"/>
    </source>
</evidence>
<dbReference type="Proteomes" id="UP000194948">
    <property type="component" value="Chromosome"/>
</dbReference>
<organism evidence="1 2">
    <name type="scientific">Candidatus Enterococcus palustris</name>
    <dbReference type="NCBI Taxonomy" id="1834189"/>
    <lineage>
        <taxon>Bacteria</taxon>
        <taxon>Bacillati</taxon>
        <taxon>Bacillota</taxon>
        <taxon>Bacilli</taxon>
        <taxon>Lactobacillales</taxon>
        <taxon>Enterococcaceae</taxon>
        <taxon>Enterococcus</taxon>
    </lineage>
</organism>
<dbReference type="AlphaFoldDB" id="A0AAQ3WC25"/>
<reference evidence="1" key="2">
    <citation type="submission" date="2024-03" db="EMBL/GenBank/DDBJ databases">
        <title>The Genome Sequence of Enterococcus sp. DIV0205d.</title>
        <authorList>
            <consortium name="The Broad Institute Genomics Platform"/>
            <consortium name="The Broad Institute Microbial Omics Core"/>
            <consortium name="The Broad Institute Genomic Center for Infectious Diseases"/>
            <person name="Earl A."/>
            <person name="Manson A."/>
            <person name="Gilmore M."/>
            <person name="Schwartman J."/>
            <person name="Shea T."/>
            <person name="Abouelleil A."/>
            <person name="Cao P."/>
            <person name="Chapman S."/>
            <person name="Cusick C."/>
            <person name="Young S."/>
            <person name="Neafsey D."/>
            <person name="Nusbaum C."/>
            <person name="Birren B."/>
        </authorList>
    </citation>
    <scope>NUCLEOTIDE SEQUENCE</scope>
    <source>
        <strain evidence="1">7F3_DIV0205</strain>
    </source>
</reference>
<dbReference type="EMBL" id="CP147244">
    <property type="protein sequence ID" value="WYK01882.1"/>
    <property type="molecule type" value="Genomic_DNA"/>
</dbReference>